<dbReference type="InterPro" id="IPR001059">
    <property type="entry name" value="Transl_elong_P/YeiP_cen"/>
</dbReference>
<proteinExistence type="inferred from homology"/>
<dbReference type="GO" id="GO:0043043">
    <property type="term" value="P:peptide biosynthetic process"/>
    <property type="evidence" value="ECO:0007669"/>
    <property type="project" value="InterPro"/>
</dbReference>
<dbReference type="FunFam" id="2.40.50.140:FF:000009">
    <property type="entry name" value="Elongation factor P"/>
    <property type="match status" value="1"/>
</dbReference>
<dbReference type="AlphaFoldDB" id="A0A0G1AFS9"/>
<comment type="similarity">
    <text evidence="3 7 9">Belongs to the elongation factor P family.</text>
</comment>
<keyword evidence="4 7" id="KW-0963">Cytoplasm</keyword>
<reference evidence="12 13" key="1">
    <citation type="journal article" date="2015" name="Nature">
        <title>rRNA introns, odd ribosomes, and small enigmatic genomes across a large radiation of phyla.</title>
        <authorList>
            <person name="Brown C.T."/>
            <person name="Hug L.A."/>
            <person name="Thomas B.C."/>
            <person name="Sharon I."/>
            <person name="Castelle C.J."/>
            <person name="Singh A."/>
            <person name="Wilkins M.J."/>
            <person name="Williams K.H."/>
            <person name="Banfield J.F."/>
        </authorList>
    </citation>
    <scope>NUCLEOTIDE SEQUENCE [LARGE SCALE GENOMIC DNA]</scope>
</reference>
<evidence type="ECO:0000313" key="12">
    <source>
        <dbReference type="EMBL" id="KKS59907.1"/>
    </source>
</evidence>
<evidence type="ECO:0000256" key="8">
    <source>
        <dbReference type="NCBIfam" id="TIGR00038"/>
    </source>
</evidence>
<dbReference type="Gene3D" id="2.40.50.140">
    <property type="entry name" value="Nucleic acid-binding proteins"/>
    <property type="match status" value="2"/>
</dbReference>
<dbReference type="Gene3D" id="2.30.30.30">
    <property type="match status" value="1"/>
</dbReference>
<comment type="subcellular location">
    <subcellularLocation>
        <location evidence="1 7">Cytoplasm</location>
    </subcellularLocation>
</comment>
<evidence type="ECO:0000256" key="3">
    <source>
        <dbReference type="ARBA" id="ARBA00009479"/>
    </source>
</evidence>
<dbReference type="SUPFAM" id="SSF50249">
    <property type="entry name" value="Nucleic acid-binding proteins"/>
    <property type="match status" value="2"/>
</dbReference>
<evidence type="ECO:0000256" key="5">
    <source>
        <dbReference type="ARBA" id="ARBA00022768"/>
    </source>
</evidence>
<evidence type="ECO:0000259" key="10">
    <source>
        <dbReference type="SMART" id="SM00841"/>
    </source>
</evidence>
<dbReference type="UniPathway" id="UPA00345"/>
<dbReference type="PROSITE" id="PS01275">
    <property type="entry name" value="EFP"/>
    <property type="match status" value="1"/>
</dbReference>
<evidence type="ECO:0000256" key="6">
    <source>
        <dbReference type="ARBA" id="ARBA00022917"/>
    </source>
</evidence>
<dbReference type="PATRIC" id="fig|1619142.3.peg.499"/>
<dbReference type="Pfam" id="PF09285">
    <property type="entry name" value="Elong-fact-P_C"/>
    <property type="match status" value="1"/>
</dbReference>
<dbReference type="InterPro" id="IPR008991">
    <property type="entry name" value="Translation_prot_SH3-like_sf"/>
</dbReference>
<dbReference type="GO" id="GO:0003743">
    <property type="term" value="F:translation initiation factor activity"/>
    <property type="evidence" value="ECO:0007669"/>
    <property type="project" value="UniProtKB-KW"/>
</dbReference>
<dbReference type="InterPro" id="IPR012340">
    <property type="entry name" value="NA-bd_OB-fold"/>
</dbReference>
<comment type="caution">
    <text evidence="12">The sequence shown here is derived from an EMBL/GenBank/DDBJ whole genome shotgun (WGS) entry which is preliminary data.</text>
</comment>
<keyword evidence="12" id="KW-0396">Initiation factor</keyword>
<dbReference type="PANTHER" id="PTHR30053">
    <property type="entry name" value="ELONGATION FACTOR P"/>
    <property type="match status" value="1"/>
</dbReference>
<evidence type="ECO:0000256" key="7">
    <source>
        <dbReference type="HAMAP-Rule" id="MF_00141"/>
    </source>
</evidence>
<dbReference type="GO" id="GO:0003746">
    <property type="term" value="F:translation elongation factor activity"/>
    <property type="evidence" value="ECO:0007669"/>
    <property type="project" value="UniProtKB-UniRule"/>
</dbReference>
<feature type="domain" description="Translation elongation factor P/YeiP central" evidence="11">
    <location>
        <begin position="66"/>
        <end position="119"/>
    </location>
</feature>
<evidence type="ECO:0000256" key="4">
    <source>
        <dbReference type="ARBA" id="ARBA00022490"/>
    </source>
</evidence>
<dbReference type="Proteomes" id="UP000034678">
    <property type="component" value="Unassembled WGS sequence"/>
</dbReference>
<keyword evidence="6 7" id="KW-0648">Protein biosynthesis</keyword>
<evidence type="ECO:0000256" key="2">
    <source>
        <dbReference type="ARBA" id="ARBA00004815"/>
    </source>
</evidence>
<comment type="pathway">
    <text evidence="2 7">Protein biosynthesis; polypeptide chain elongation.</text>
</comment>
<dbReference type="Pfam" id="PF01132">
    <property type="entry name" value="EFP"/>
    <property type="match status" value="1"/>
</dbReference>
<feature type="domain" description="Elongation factor P C-terminal" evidence="10">
    <location>
        <begin position="127"/>
        <end position="182"/>
    </location>
</feature>
<dbReference type="SMART" id="SM01185">
    <property type="entry name" value="EFP"/>
    <property type="match status" value="1"/>
</dbReference>
<dbReference type="STRING" id="1619142.UV26_C0012G0012"/>
<comment type="function">
    <text evidence="7">Involved in peptide bond synthesis. Stimulates efficient translation and peptide-bond synthesis on native or reconstituted 70S ribosomes in vitro. Probably functions indirectly by altering the affinity of the ribosome for aminoacyl-tRNA, thus increasing their reactivity as acceptors for peptidyl transferase.</text>
</comment>
<dbReference type="NCBIfam" id="NF001810">
    <property type="entry name" value="PRK00529.1"/>
    <property type="match status" value="1"/>
</dbReference>
<dbReference type="PANTHER" id="PTHR30053:SF14">
    <property type="entry name" value="TRANSLATION ELONGATION FACTOR KOW-LIKE DOMAIN-CONTAINING PROTEIN"/>
    <property type="match status" value="1"/>
</dbReference>
<evidence type="ECO:0000259" key="11">
    <source>
        <dbReference type="SMART" id="SM01185"/>
    </source>
</evidence>
<dbReference type="InterPro" id="IPR020599">
    <property type="entry name" value="Transl_elong_fac_P/YeiP"/>
</dbReference>
<dbReference type="InterPro" id="IPR014722">
    <property type="entry name" value="Rib_uL2_dom2"/>
</dbReference>
<accession>A0A0G1AFS9</accession>
<evidence type="ECO:0000256" key="1">
    <source>
        <dbReference type="ARBA" id="ARBA00004496"/>
    </source>
</evidence>
<organism evidence="12 13">
    <name type="scientific">candidate division WWE3 bacterium GW2011_GWF2_42_42</name>
    <dbReference type="NCBI Taxonomy" id="1619142"/>
    <lineage>
        <taxon>Bacteria</taxon>
        <taxon>Katanobacteria</taxon>
    </lineage>
</organism>
<keyword evidence="5 7" id="KW-0251">Elongation factor</keyword>
<dbReference type="NCBIfam" id="TIGR00038">
    <property type="entry name" value="efp"/>
    <property type="match status" value="1"/>
</dbReference>
<dbReference type="GO" id="GO:0005829">
    <property type="term" value="C:cytosol"/>
    <property type="evidence" value="ECO:0007669"/>
    <property type="project" value="UniProtKB-ARBA"/>
</dbReference>
<dbReference type="Pfam" id="PF08207">
    <property type="entry name" value="EFP_N"/>
    <property type="match status" value="1"/>
</dbReference>
<dbReference type="CDD" id="cd05794">
    <property type="entry name" value="S1_EF-P_repeat_2"/>
    <property type="match status" value="1"/>
</dbReference>
<dbReference type="PIRSF" id="PIRSF005901">
    <property type="entry name" value="EF-P"/>
    <property type="match status" value="1"/>
</dbReference>
<dbReference type="EMBL" id="LCDU01000012">
    <property type="protein sequence ID" value="KKS59907.1"/>
    <property type="molecule type" value="Genomic_DNA"/>
</dbReference>
<protein>
    <recommendedName>
        <fullName evidence="7 8">Elongation factor P</fullName>
        <shortName evidence="7">EF-P</shortName>
    </recommendedName>
</protein>
<dbReference type="HAMAP" id="MF_00141">
    <property type="entry name" value="EF_P"/>
    <property type="match status" value="1"/>
</dbReference>
<dbReference type="InterPro" id="IPR013852">
    <property type="entry name" value="Transl_elong_P/YeiP_CS"/>
</dbReference>
<gene>
    <name evidence="7" type="primary">efp</name>
    <name evidence="12" type="ORF">UV26_C0012G0012</name>
</gene>
<sequence>MVVTDLKTGRIYQENGQPLQVIKYEHIKVSRGSANVKLKVRNLITGQVLDKGYIASAKVDDADVQTKTAQYLYNDGSYVFMDPETFEQFSISEDVLGKVTDFLIEGEKAIVQYFDGRPISVDLPASLIFEVGYTEPGYKGNTVTNVQKEATLTNGTIVKVPIFIKIGDKIKVDTRSGEYISKA</sequence>
<evidence type="ECO:0000256" key="9">
    <source>
        <dbReference type="RuleBase" id="RU004389"/>
    </source>
</evidence>
<evidence type="ECO:0000313" key="13">
    <source>
        <dbReference type="Proteomes" id="UP000034678"/>
    </source>
</evidence>
<dbReference type="SMART" id="SM00841">
    <property type="entry name" value="Elong-fact-P_C"/>
    <property type="match status" value="1"/>
</dbReference>
<name>A0A0G1AFS9_UNCKA</name>
<dbReference type="CDD" id="cd04470">
    <property type="entry name" value="S1_EF-P_repeat_1"/>
    <property type="match status" value="1"/>
</dbReference>
<dbReference type="InterPro" id="IPR015365">
    <property type="entry name" value="Elong-fact-P_C"/>
</dbReference>
<dbReference type="InterPro" id="IPR013185">
    <property type="entry name" value="Transl_elong_KOW-like"/>
</dbReference>
<dbReference type="InterPro" id="IPR011768">
    <property type="entry name" value="Transl_elongation_fac_P"/>
</dbReference>
<dbReference type="FunFam" id="2.40.50.140:FF:000004">
    <property type="entry name" value="Elongation factor P"/>
    <property type="match status" value="1"/>
</dbReference>
<dbReference type="SUPFAM" id="SSF50104">
    <property type="entry name" value="Translation proteins SH3-like domain"/>
    <property type="match status" value="1"/>
</dbReference>